<dbReference type="PANTHER" id="PTHR19932:SF10">
    <property type="entry name" value="WD REPEAT AND HMG-BOX DNA-BINDING PROTEIN 1"/>
    <property type="match status" value="1"/>
</dbReference>
<dbReference type="RefSeq" id="NP_505799.1">
    <property type="nucleotide sequence ID" value="NM_073398.5"/>
</dbReference>
<dbReference type="SMART" id="SM00320">
    <property type="entry name" value="WD40"/>
    <property type="match status" value="3"/>
</dbReference>
<dbReference type="InterPro" id="IPR057646">
    <property type="entry name" value="WD40_WDHD1_1st"/>
</dbReference>
<evidence type="ECO:0000313" key="6">
    <source>
        <dbReference type="WormBase" id="F17C11.10"/>
    </source>
</evidence>
<dbReference type="PhylomeDB" id="Q19520"/>
<dbReference type="InterPro" id="IPR015943">
    <property type="entry name" value="WD40/YVTN_repeat-like_dom_sf"/>
</dbReference>
<evidence type="ECO:0000313" key="4">
    <source>
        <dbReference type="EMBL" id="CAA96632.1"/>
    </source>
</evidence>
<feature type="compositionally biased region" description="Basic and acidic residues" evidence="1">
    <location>
        <begin position="977"/>
        <end position="986"/>
    </location>
</feature>
<evidence type="ECO:0000256" key="1">
    <source>
        <dbReference type="SAM" id="MobiDB-lite"/>
    </source>
</evidence>
<dbReference type="FunFam" id="2.130.10.10:FF:001938">
    <property type="entry name" value="Chromosome Transmission Fidelity factor homolog"/>
    <property type="match status" value="1"/>
</dbReference>
<gene>
    <name evidence="4 6" type="primary">ctf-4</name>
    <name evidence="4" type="ORF">CELE_F17C11.10</name>
    <name evidence="6" type="ORF">F17C11.10</name>
</gene>
<dbReference type="InterPro" id="IPR001680">
    <property type="entry name" value="WD40_rpt"/>
</dbReference>
<dbReference type="SMR" id="Q19520"/>
<feature type="domain" description="WDHD1 first WD40" evidence="3">
    <location>
        <begin position="25"/>
        <end position="314"/>
    </location>
</feature>
<dbReference type="WormBase" id="F17C11.10">
    <property type="protein sequence ID" value="CE05657"/>
    <property type="gene ID" value="WBGene00008921"/>
    <property type="gene designation" value="ctf-4"/>
</dbReference>
<dbReference type="KEGG" id="cel:CELE_F17C11.10"/>
<keyword evidence="7" id="KW-1267">Proteomics identification</keyword>
<proteinExistence type="evidence at protein level"/>
<feature type="compositionally biased region" description="Polar residues" evidence="1">
    <location>
        <begin position="987"/>
        <end position="996"/>
    </location>
</feature>
<dbReference type="GO" id="GO:0006281">
    <property type="term" value="P:DNA repair"/>
    <property type="evidence" value="ECO:0000318"/>
    <property type="project" value="GO_Central"/>
</dbReference>
<dbReference type="SUPFAM" id="SSF50978">
    <property type="entry name" value="WD40 repeat-like"/>
    <property type="match status" value="1"/>
</dbReference>
<dbReference type="GO" id="GO:0000278">
    <property type="term" value="P:mitotic cell cycle"/>
    <property type="evidence" value="ECO:0000318"/>
    <property type="project" value="GO_Central"/>
</dbReference>
<evidence type="ECO:0000259" key="3">
    <source>
        <dbReference type="Pfam" id="PF24817"/>
    </source>
</evidence>
<dbReference type="OMA" id="KEFRYIY"/>
<dbReference type="Pfam" id="PF24817">
    <property type="entry name" value="WD40_WDHD1_1st"/>
    <property type="match status" value="1"/>
</dbReference>
<protein>
    <submittedName>
        <fullName evidence="4">WDHD1/CFT4 second beta-propeller domain-containing protein</fullName>
    </submittedName>
</protein>
<feature type="region of interest" description="Disordered" evidence="1">
    <location>
        <begin position="894"/>
        <end position="922"/>
    </location>
</feature>
<feature type="region of interest" description="Disordered" evidence="1">
    <location>
        <begin position="969"/>
        <end position="1041"/>
    </location>
</feature>
<dbReference type="HOGENOM" id="CLU_298649_0_0_1"/>
<dbReference type="Gene3D" id="2.130.10.10">
    <property type="entry name" value="YVTN repeat-like/Quinoprotein amine dehydrogenase"/>
    <property type="match status" value="1"/>
</dbReference>
<dbReference type="OrthoDB" id="427368at2759"/>
<dbReference type="InterPro" id="IPR036322">
    <property type="entry name" value="WD40_repeat_dom_sf"/>
</dbReference>
<sequence length="1101" mass="122916">MSFTNVKNLENIGLQTICIDASGEDTENIYVCDAERNVLKINKNVLLQDEKPEIIEIPDATTSSIAWYGENICFGYRKVDFIVGSEQQMVGRAKKGNFEAGDIIDPLEFQMDVTTVDANRENVIGGSSDYAVKCTNMKDLDAELKTRSLEAEVLCVKLDPKNEFVAVSTVDGNVTIIDIDSFSIKHTLTKVFPRFETIDVSRPRIQLSWSKDGQWLFVPSKGCVKSYRRNGWEESGVYRLKDHASVDFSVTALSPCGKYLASSTMDNQIAVWNSDELDIVCCEKFVRNAPGITIITSIVFSPFSPKKLIVADSNRGICLFNVFKDDSSNEKPVSNKTEDVAVDSDDDDSILLNRTSLKKDSLFNEEAIEEDEDTRMSSDLGAIKRQFNYGNQDLGGLEEFGFKLGEPEEMRPMSSDRNLNDPLPQVYSDPPAPRKVLIPERFVSNSSPMDLDATQRFLKYNRFGIIRSYVNEANKVSTIDIEFHNKSIHGDIHIDNFEINYELADISLKVVALASVESRKKEKELDKANDDIEDLETDEPAKTEKKGTSLLHVIPIQAFDSQRWSMVLPRGDGCIDVLCSNTQVVVLTKKRNIRVFTIGGIQRQIFTHFAPILTAACFEDRLAIASVCGSEFYEQKKTPQWRFEVVEYTLNPKSWYRENRHHGSTGAVSRIDVPIETGEQLDWIAYSNQGKLAVMDSAYTVHVLSAPGLWIPIFQGSSALRAPSDAIFPIGLTVKEFRYIYCRGSRSPLVNGINAPTTVEFKVPFCQPESHRTEMEHEMFLKELSLADAILERNGDSHVEEAKTLTKTIVKLFAWLTKTNSDGQAAEVAALVSGGTSASAKAIQSLCNYASKCKKVALAEKVAEIGRRLTEDDDDRSCNDTEIWPTKRIALAARKAQKAPSPTVESLNEDQTNDGDESSSRYNLNMDVSMMSQPVQPLERLAKNPFAKGSDTSKIDSAASSQASLSIFDQLESTSNDQRKRAREPETVTSTNQTVRKQAKLNFGGTQQSDEKKKKTSSKNSDLGQKGKENEAETLCPIEEPAKKSVSPYEMWLTESKSSLEFDFDGDNADFSKFCIQTFRALSKNEKEEWKAKALTAAAQD</sequence>
<dbReference type="UCSC" id="F17C11.10">
    <property type="organism name" value="c. elegans"/>
</dbReference>
<dbReference type="InParanoid" id="Q19520"/>
<accession>Q19520</accession>
<feature type="domain" description="WDHD1/CFT4 second beta-propeller" evidence="2">
    <location>
        <begin position="442"/>
        <end position="764"/>
    </location>
</feature>
<dbReference type="GO" id="GO:0031298">
    <property type="term" value="C:replication fork protection complex"/>
    <property type="evidence" value="ECO:0000250"/>
    <property type="project" value="WormBase"/>
</dbReference>
<dbReference type="FunCoup" id="Q19520">
    <property type="interactions" value="2108"/>
</dbReference>
<dbReference type="Pfam" id="PF12341">
    <property type="entry name" value="Mcl1_mid"/>
    <property type="match status" value="1"/>
</dbReference>
<dbReference type="Proteomes" id="UP000001940">
    <property type="component" value="Chromosome V"/>
</dbReference>
<dbReference type="GeneID" id="179521"/>
<feature type="compositionally biased region" description="Acidic residues" evidence="1">
    <location>
        <begin position="907"/>
        <end position="917"/>
    </location>
</feature>
<dbReference type="EMBL" id="BX284605">
    <property type="protein sequence ID" value="CAA96632.1"/>
    <property type="molecule type" value="Genomic_DNA"/>
</dbReference>
<dbReference type="GO" id="GO:0043596">
    <property type="term" value="C:nuclear replication fork"/>
    <property type="evidence" value="ECO:0000318"/>
    <property type="project" value="GO_Central"/>
</dbReference>
<dbReference type="STRING" id="6239.F17C11.10.2"/>
<organism evidence="4 5">
    <name type="scientific">Caenorhabditis elegans</name>
    <dbReference type="NCBI Taxonomy" id="6239"/>
    <lineage>
        <taxon>Eukaryota</taxon>
        <taxon>Metazoa</taxon>
        <taxon>Ecdysozoa</taxon>
        <taxon>Nematoda</taxon>
        <taxon>Chromadorea</taxon>
        <taxon>Rhabditida</taxon>
        <taxon>Rhabditina</taxon>
        <taxon>Rhabditomorpha</taxon>
        <taxon>Rhabditoidea</taxon>
        <taxon>Rhabditidae</taxon>
        <taxon>Peloderinae</taxon>
        <taxon>Caenorhabditis</taxon>
    </lineage>
</organism>
<dbReference type="AGR" id="WB:WBGene00008921"/>
<dbReference type="PeptideAtlas" id="Q19520"/>
<keyword evidence="5" id="KW-1185">Reference proteome</keyword>
<dbReference type="PIR" id="T21062">
    <property type="entry name" value="T21062"/>
</dbReference>
<dbReference type="PaxDb" id="6239-F17C11.10"/>
<evidence type="ECO:0000313" key="5">
    <source>
        <dbReference type="Proteomes" id="UP000001940"/>
    </source>
</evidence>
<reference evidence="4 5" key="1">
    <citation type="journal article" date="1998" name="Science">
        <title>Genome sequence of the nematode C. elegans: a platform for investigating biology.</title>
        <authorList>
            <consortium name="The C. elegans sequencing consortium"/>
            <person name="Sulson J.E."/>
            <person name="Waterston R."/>
        </authorList>
    </citation>
    <scope>NUCLEOTIDE SEQUENCE [LARGE SCALE GENOMIC DNA]</scope>
    <source>
        <strain evidence="4 5">Bristol N2</strain>
    </source>
</reference>
<dbReference type="PANTHER" id="PTHR19932">
    <property type="entry name" value="WD REPEAT AND HMG-BOX DNA BINDING PROTEIN"/>
    <property type="match status" value="1"/>
</dbReference>
<dbReference type="InterPro" id="IPR022100">
    <property type="entry name" value="WDHD1/CFT4_beta-prop_2nd"/>
</dbReference>
<dbReference type="CTD" id="179521"/>
<name>Q19520_CAEEL</name>
<dbReference type="Bgee" id="WBGene00008921">
    <property type="expression patterns" value="Expressed in germ line (C elegans) and 4 other cell types or tissues"/>
</dbReference>
<dbReference type="GO" id="GO:0003682">
    <property type="term" value="F:chromatin binding"/>
    <property type="evidence" value="ECO:0000250"/>
    <property type="project" value="WormBase"/>
</dbReference>
<dbReference type="AlphaFoldDB" id="Q19520"/>
<dbReference type="eggNOG" id="KOG1274">
    <property type="taxonomic scope" value="Eukaryota"/>
</dbReference>
<evidence type="ECO:0007829" key="7">
    <source>
        <dbReference type="PeptideAtlas" id="Q19520"/>
    </source>
</evidence>
<dbReference type="GO" id="GO:0006261">
    <property type="term" value="P:DNA-templated DNA replication"/>
    <property type="evidence" value="ECO:0000250"/>
    <property type="project" value="WormBase"/>
</dbReference>
<evidence type="ECO:0000259" key="2">
    <source>
        <dbReference type="Pfam" id="PF12341"/>
    </source>
</evidence>